<gene>
    <name evidence="1" type="ORF">IXB28_15930</name>
</gene>
<sequence>MAYSDFTLRKVKQSFDLTTVEGVRFLPEIPPLEPSAMLQELIDSYLPWAIAVGSEKAKSEMIVAPILWELKRLLHRDVSIFSGRDFTVDSSLGLNGTCDFLISRSAEQLEIESPAVVLVEAKRDSLNVGLGQCIAEMVAAQLFNQTNEKEIPVIYGATTSGTAWRFLKLENKVVTIDLTDYPLPPLANILGMLAWMIKSG</sequence>
<comment type="caution">
    <text evidence="1">The sequence shown here is derived from an EMBL/GenBank/DDBJ whole genome shotgun (WGS) entry which is preliminary data.</text>
</comment>
<dbReference type="EMBL" id="JADOER010000016">
    <property type="protein sequence ID" value="MBT9313700.1"/>
    <property type="molecule type" value="Genomic_DNA"/>
</dbReference>
<reference evidence="1 2" key="1">
    <citation type="journal article" date="2021" name="Mar. Drugs">
        <title>Genome Reduction and Secondary Metabolism of the Marine Sponge-Associated Cyanobacterium Leptothoe.</title>
        <authorList>
            <person name="Konstantinou D."/>
            <person name="Popin R.V."/>
            <person name="Fewer D.P."/>
            <person name="Sivonen K."/>
            <person name="Gkelis S."/>
        </authorList>
    </citation>
    <scope>NUCLEOTIDE SEQUENCE [LARGE SCALE GENOMIC DNA]</scope>
    <source>
        <strain evidence="1 2">TAU-MAC 1615</strain>
    </source>
</reference>
<proteinExistence type="predicted"/>
<dbReference type="Proteomes" id="UP001196661">
    <property type="component" value="Unassembled WGS sequence"/>
</dbReference>
<name>A0ABS5Y7B0_9CYAN</name>
<accession>A0ABS5Y7B0</accession>
<organism evidence="1 2">
    <name type="scientific">Leptothoe kymatousa TAU-MAC 1615</name>
    <dbReference type="NCBI Taxonomy" id="2364775"/>
    <lineage>
        <taxon>Bacteria</taxon>
        <taxon>Bacillati</taxon>
        <taxon>Cyanobacteriota</taxon>
        <taxon>Cyanophyceae</taxon>
        <taxon>Nodosilineales</taxon>
        <taxon>Cymatolegaceae</taxon>
        <taxon>Leptothoe</taxon>
        <taxon>Leptothoe kymatousa</taxon>
    </lineage>
</organism>
<evidence type="ECO:0000313" key="2">
    <source>
        <dbReference type="Proteomes" id="UP001196661"/>
    </source>
</evidence>
<dbReference type="RefSeq" id="WP_215619590.1">
    <property type="nucleotide sequence ID" value="NZ_JADOER010000016.1"/>
</dbReference>
<evidence type="ECO:0000313" key="1">
    <source>
        <dbReference type="EMBL" id="MBT9313700.1"/>
    </source>
</evidence>
<keyword evidence="2" id="KW-1185">Reference proteome</keyword>
<protein>
    <submittedName>
        <fullName evidence="1">Uncharacterized protein</fullName>
    </submittedName>
</protein>